<protein>
    <recommendedName>
        <fullName evidence="5">Arsenate reductase</fullName>
    </recommendedName>
</protein>
<dbReference type="eggNOG" id="COG1393">
    <property type="taxonomic scope" value="Bacteria"/>
</dbReference>
<accession>M7MYX1</accession>
<dbReference type="PROSITE" id="PS51353">
    <property type="entry name" value="ARSC"/>
    <property type="match status" value="1"/>
</dbReference>
<dbReference type="RefSeq" id="WP_007650387.1">
    <property type="nucleotide sequence ID" value="NZ_ANLA01000015.1"/>
</dbReference>
<dbReference type="SUPFAM" id="SSF52833">
    <property type="entry name" value="Thioredoxin-like"/>
    <property type="match status" value="1"/>
</dbReference>
<dbReference type="Gene3D" id="3.40.30.10">
    <property type="entry name" value="Glutaredoxin"/>
    <property type="match status" value="1"/>
</dbReference>
<organism evidence="3 4">
    <name type="scientific">Xanthomarina gelatinilytica</name>
    <dbReference type="NCBI Taxonomy" id="1137281"/>
    <lineage>
        <taxon>Bacteria</taxon>
        <taxon>Pseudomonadati</taxon>
        <taxon>Bacteroidota</taxon>
        <taxon>Flavobacteriia</taxon>
        <taxon>Flavobacteriales</taxon>
        <taxon>Flavobacteriaceae</taxon>
        <taxon>Xanthomarina</taxon>
    </lineage>
</organism>
<sequence>MGTIATDKKKLILYYHPETSIGKQAYAFALASNKKILAIDISKTKITGTQWLEISENLNTILSKLVNQEHPEFTNNYDSGLSLDKDDWIKVLQKHPETLRCPILVDGKNYHLIETPSKVSKLIEKEETAEDPRSKE</sequence>
<keyword evidence="4" id="KW-1185">Reference proteome</keyword>
<dbReference type="PATRIC" id="fig|1137281.3.peg.2087"/>
<name>M7MYX1_9FLAO</name>
<dbReference type="EMBL" id="ANLA01000015">
    <property type="protein sequence ID" value="EMQ94699.1"/>
    <property type="molecule type" value="Genomic_DNA"/>
</dbReference>
<comment type="caution">
    <text evidence="3">The sequence shown here is derived from an EMBL/GenBank/DDBJ whole genome shotgun (WGS) entry which is preliminary data.</text>
</comment>
<dbReference type="AlphaFoldDB" id="M7MYX1"/>
<comment type="similarity">
    <text evidence="1 2">Belongs to the ArsC family.</text>
</comment>
<evidence type="ECO:0008006" key="5">
    <source>
        <dbReference type="Google" id="ProtNLM"/>
    </source>
</evidence>
<proteinExistence type="inferred from homology"/>
<evidence type="ECO:0000256" key="1">
    <source>
        <dbReference type="ARBA" id="ARBA00007198"/>
    </source>
</evidence>
<reference evidence="3 4" key="1">
    <citation type="submission" date="2012-12" db="EMBL/GenBank/DDBJ databases">
        <title>Genome assembly of Formosa sp. AK20.</title>
        <authorList>
            <person name="Kumar R."/>
            <person name="Khatri I."/>
            <person name="Vaidya B."/>
            <person name="Subramanian S."/>
            <person name="Pinnaka A."/>
        </authorList>
    </citation>
    <scope>NUCLEOTIDE SEQUENCE [LARGE SCALE GENOMIC DNA]</scope>
    <source>
        <strain evidence="3 4">AK20</strain>
    </source>
</reference>
<dbReference type="OrthoDB" id="1434620at2"/>
<dbReference type="InterPro" id="IPR036249">
    <property type="entry name" value="Thioredoxin-like_sf"/>
</dbReference>
<evidence type="ECO:0000256" key="2">
    <source>
        <dbReference type="PROSITE-ProRule" id="PRU01282"/>
    </source>
</evidence>
<gene>
    <name evidence="3" type="ORF">D778_00653</name>
</gene>
<dbReference type="Proteomes" id="UP000012024">
    <property type="component" value="Unassembled WGS sequence"/>
</dbReference>
<evidence type="ECO:0000313" key="4">
    <source>
        <dbReference type="Proteomes" id="UP000012024"/>
    </source>
</evidence>
<dbReference type="InterPro" id="IPR006660">
    <property type="entry name" value="Arsenate_reductase-like"/>
</dbReference>
<dbReference type="GeneID" id="98641943"/>
<evidence type="ECO:0000313" key="3">
    <source>
        <dbReference type="EMBL" id="EMQ94699.1"/>
    </source>
</evidence>